<dbReference type="SUPFAM" id="SSF54523">
    <property type="entry name" value="Pili subunits"/>
    <property type="match status" value="1"/>
</dbReference>
<dbReference type="InterPro" id="IPR027558">
    <property type="entry name" value="Pre_pil_HX9DG_C"/>
</dbReference>
<keyword evidence="1" id="KW-0472">Membrane</keyword>
<keyword evidence="4" id="KW-1185">Reference proteome</keyword>
<dbReference type="Proteomes" id="UP000542342">
    <property type="component" value="Unassembled WGS sequence"/>
</dbReference>
<dbReference type="InterPro" id="IPR012902">
    <property type="entry name" value="N_methyl_site"/>
</dbReference>
<proteinExistence type="predicted"/>
<keyword evidence="1" id="KW-0812">Transmembrane</keyword>
<reference evidence="3 4" key="1">
    <citation type="submission" date="2020-07" db="EMBL/GenBank/DDBJ databases">
        <title>Thermogemmata thermophila gen. nov., sp. nov., a novel moderate thermophilic planctomycete from a Kamchatka hot spring.</title>
        <authorList>
            <person name="Elcheninov A.G."/>
            <person name="Podosokorskaya O.A."/>
            <person name="Kovaleva O.L."/>
            <person name="Novikov A."/>
            <person name="Bonch-Osmolovskaya E.A."/>
            <person name="Toshchakov S.V."/>
            <person name="Kublanov I.V."/>
        </authorList>
    </citation>
    <scope>NUCLEOTIDE SEQUENCE [LARGE SCALE GENOMIC DNA]</scope>
    <source>
        <strain evidence="3 4">2918</strain>
    </source>
</reference>
<gene>
    <name evidence="3" type="ORF">H0921_03745</name>
</gene>
<dbReference type="Pfam" id="PF07596">
    <property type="entry name" value="SBP_bac_10"/>
    <property type="match status" value="1"/>
</dbReference>
<evidence type="ECO:0000256" key="1">
    <source>
        <dbReference type="SAM" id="Phobius"/>
    </source>
</evidence>
<dbReference type="InterPro" id="IPR011453">
    <property type="entry name" value="DUF1559"/>
</dbReference>
<organism evidence="3 4">
    <name type="scientific">Thermogemmata fonticola</name>
    <dbReference type="NCBI Taxonomy" id="2755323"/>
    <lineage>
        <taxon>Bacteria</taxon>
        <taxon>Pseudomonadati</taxon>
        <taxon>Planctomycetota</taxon>
        <taxon>Planctomycetia</taxon>
        <taxon>Gemmatales</taxon>
        <taxon>Gemmataceae</taxon>
        <taxon>Thermogemmata</taxon>
    </lineage>
</organism>
<evidence type="ECO:0000313" key="3">
    <source>
        <dbReference type="EMBL" id="MBA2225272.1"/>
    </source>
</evidence>
<keyword evidence="1" id="KW-1133">Transmembrane helix</keyword>
<dbReference type="Pfam" id="PF07963">
    <property type="entry name" value="N_methyl"/>
    <property type="match status" value="1"/>
</dbReference>
<feature type="transmembrane region" description="Helical" evidence="1">
    <location>
        <begin position="12"/>
        <end position="34"/>
    </location>
</feature>
<evidence type="ECO:0000313" key="4">
    <source>
        <dbReference type="Proteomes" id="UP000542342"/>
    </source>
</evidence>
<dbReference type="AlphaFoldDB" id="A0A7V8VC16"/>
<dbReference type="InterPro" id="IPR045584">
    <property type="entry name" value="Pilin-like"/>
</dbReference>
<dbReference type="PANTHER" id="PTHR30093">
    <property type="entry name" value="GENERAL SECRETION PATHWAY PROTEIN G"/>
    <property type="match status" value="1"/>
</dbReference>
<dbReference type="RefSeq" id="WP_194537131.1">
    <property type="nucleotide sequence ID" value="NZ_JACEFB010000002.1"/>
</dbReference>
<protein>
    <submittedName>
        <fullName evidence="3">DUF1559 domain-containing protein</fullName>
    </submittedName>
</protein>
<evidence type="ECO:0000259" key="2">
    <source>
        <dbReference type="Pfam" id="PF07596"/>
    </source>
</evidence>
<dbReference type="NCBIfam" id="TIGR02532">
    <property type="entry name" value="IV_pilin_GFxxxE"/>
    <property type="match status" value="1"/>
</dbReference>
<dbReference type="Gene3D" id="3.30.700.10">
    <property type="entry name" value="Glycoprotein, Type 4 Pilin"/>
    <property type="match status" value="1"/>
</dbReference>
<accession>A0A7V8VC16</accession>
<name>A0A7V8VC16_9BACT</name>
<comment type="caution">
    <text evidence="3">The sequence shown here is derived from an EMBL/GenBank/DDBJ whole genome shotgun (WGS) entry which is preliminary data.</text>
</comment>
<feature type="domain" description="DUF1559" evidence="2">
    <location>
        <begin position="38"/>
        <end position="327"/>
    </location>
</feature>
<sequence length="349" mass="37689">MLHHCKVSFGRKAFTLIELLVVIAIIAILIGLLLPAVQKVREAAARIKCQNNLKQLALAVHNYESAHGQYPPSMLVPLGTTFTTNNGSWSVHGRILSYIEQGNAGVRVNLELAWDAQLATGVPQTRIPVFMCPSEVNDQVRLNSSGAPYVYPLNYGFNFGTWLVWNPVTGQGGDGVFFPNARLRPPSITDGLSNTLMIAEVKAFTPYSRNMTTPPSLTPPASVAEVVAYIDAAPDKKMGPALNSNTGHTEWPDGRVHHSGFTTVLTPNTAVPCGATPCVRPEADFNSRQEGSSTTIPTCAAITARSYHPNLVNVALMDGSVRSVRNEVTLLVWRALGTRAGGEVFNPDF</sequence>
<dbReference type="NCBIfam" id="TIGR04294">
    <property type="entry name" value="pre_pil_HX9DG"/>
    <property type="match status" value="1"/>
</dbReference>
<dbReference type="EMBL" id="JACEFB010000002">
    <property type="protein sequence ID" value="MBA2225272.1"/>
    <property type="molecule type" value="Genomic_DNA"/>
</dbReference>
<dbReference type="PANTHER" id="PTHR30093:SF2">
    <property type="entry name" value="TYPE II SECRETION SYSTEM PROTEIN H"/>
    <property type="match status" value="1"/>
</dbReference>